<keyword evidence="3" id="KW-1185">Reference proteome</keyword>
<protein>
    <recommendedName>
        <fullName evidence="1">3-keto-alpha-glucoside-1,2-lyase/3-keto-2-hydroxy-glucal hydratase domain-containing protein</fullName>
    </recommendedName>
</protein>
<name>A0ABP9ULR5_9BACT</name>
<dbReference type="Gene3D" id="2.60.120.560">
    <property type="entry name" value="Exo-inulinase, domain 1"/>
    <property type="match status" value="1"/>
</dbReference>
<reference evidence="2 3" key="1">
    <citation type="submission" date="2024-02" db="EMBL/GenBank/DDBJ databases">
        <title>Haloferula sargassicola NBRC 104335.</title>
        <authorList>
            <person name="Ichikawa N."/>
            <person name="Katano-Makiyama Y."/>
            <person name="Hidaka K."/>
        </authorList>
    </citation>
    <scope>NUCLEOTIDE SEQUENCE [LARGE SCALE GENOMIC DNA]</scope>
    <source>
        <strain evidence="2 3">NBRC 104335</strain>
    </source>
</reference>
<evidence type="ECO:0000259" key="1">
    <source>
        <dbReference type="Pfam" id="PF06439"/>
    </source>
</evidence>
<dbReference type="Proteomes" id="UP001476282">
    <property type="component" value="Unassembled WGS sequence"/>
</dbReference>
<dbReference type="InterPro" id="IPR010496">
    <property type="entry name" value="AL/BT2_dom"/>
</dbReference>
<feature type="domain" description="3-keto-alpha-glucoside-1,2-lyase/3-keto-2-hydroxy-glucal hydratase" evidence="1">
    <location>
        <begin position="27"/>
        <end position="245"/>
    </location>
</feature>
<dbReference type="Pfam" id="PF06439">
    <property type="entry name" value="3keto-disac_hyd"/>
    <property type="match status" value="1"/>
</dbReference>
<gene>
    <name evidence="2" type="ORF">Hsar01_00848</name>
</gene>
<proteinExistence type="predicted"/>
<sequence length="540" mass="58685">MIFRILPLLLLAPLSAEESGWKSPFAEGWRVTLEDQAPGEDPEGLVHFENGVIHMYRDVPNGEKVPFGVITTDEKFSDYQLRFEYRWIGKQFEPRAKDLRDAGVIYHVQDASKVWPSGTECQVQEGDTGDLIFIRTGGLTWMRPAGQSAPDGQGEPGLLPENGGIPRFFEPSWPYIGRFEEADSPSGWNRVEIRVEGDEAVHIVNDRIIARIAGMVGEDGQPLTAGRISFQLEAAEIQYRHIRIRELPAARLRAEPRLLSLSAVKGQATRPRSVTITKPADVRIDRVHLSGADAGAFELLDGPGKWGAGKTEATWTIGFHPDHGRGRYSALLELGEPGDGAHVLLQGIALDAFEGGNEPPLQDIVHALGIPLDVGGSQLDLDKDAAAIGEGSTASYFVAAGDGKVRITPLARFSPPGSTPVGIFFRGKDELREVARLAGSGGVADAHQCLFPPLEGGASSIEIDAPDEPFGFYMQGHQYTSFSDPARPSKAGIPHTVRIFPARYVQGRRLEHAWVVGFEEASNGDYQDAVLLVEGIEPAP</sequence>
<evidence type="ECO:0000313" key="3">
    <source>
        <dbReference type="Proteomes" id="UP001476282"/>
    </source>
</evidence>
<organism evidence="2 3">
    <name type="scientific">Haloferula sargassicola</name>
    <dbReference type="NCBI Taxonomy" id="490096"/>
    <lineage>
        <taxon>Bacteria</taxon>
        <taxon>Pseudomonadati</taxon>
        <taxon>Verrucomicrobiota</taxon>
        <taxon>Verrucomicrobiia</taxon>
        <taxon>Verrucomicrobiales</taxon>
        <taxon>Verrucomicrobiaceae</taxon>
        <taxon>Haloferula</taxon>
    </lineage>
</organism>
<dbReference type="RefSeq" id="WP_353565789.1">
    <property type="nucleotide sequence ID" value="NZ_BAABRI010000004.1"/>
</dbReference>
<dbReference type="EMBL" id="BAABRI010000004">
    <property type="protein sequence ID" value="GAA5481637.1"/>
    <property type="molecule type" value="Genomic_DNA"/>
</dbReference>
<comment type="caution">
    <text evidence="2">The sequence shown here is derived from an EMBL/GenBank/DDBJ whole genome shotgun (WGS) entry which is preliminary data.</text>
</comment>
<evidence type="ECO:0000313" key="2">
    <source>
        <dbReference type="EMBL" id="GAA5481637.1"/>
    </source>
</evidence>
<accession>A0ABP9ULR5</accession>